<sequence>MNSKERLEARLQGKPVDKIPNLNIAMALVAKCAGVSYREYAQDYRKLVEGNLICAEKFGFDSVSAISDPMREASAFGAAVTFPENAVPYSLPELFHDGYDRSLLKTGSPYDSERTLDRIKAVELLHEKAGKDFPVIGWVEGVLAECADLRGVSELMFDLAAGEEYLSELMELVHAQQKAFAKAQVDAGADFIGVGNAVASLIGPSLYEEYAFAYDKAIVDYVHSLGAKVKLHICGNITALLPQLREVAPDILDLDWMVDYKTAADMMQGAPISVNGNLDPVAVMLSGTVEEVEQKTRECIAAGNQTSLLAAGCEVPADTPEENLLAMDRLLYLS</sequence>
<evidence type="ECO:0000313" key="3">
    <source>
        <dbReference type="Proteomes" id="UP001524473"/>
    </source>
</evidence>
<protein>
    <submittedName>
        <fullName evidence="2">Uroporphyrinogen decarboxylase family protein</fullName>
    </submittedName>
</protein>
<dbReference type="PANTHER" id="PTHR47099:SF1">
    <property type="entry name" value="METHYLCOBAMIDE:COM METHYLTRANSFERASE MTBA"/>
    <property type="match status" value="1"/>
</dbReference>
<gene>
    <name evidence="2" type="ORF">NE695_06890</name>
</gene>
<dbReference type="InterPro" id="IPR038071">
    <property type="entry name" value="UROD/MetE-like_sf"/>
</dbReference>
<name>A0ABT1RY88_9FIRM</name>
<dbReference type="PANTHER" id="PTHR47099">
    <property type="entry name" value="METHYLCOBAMIDE:COM METHYLTRANSFERASE MTBA"/>
    <property type="match status" value="1"/>
</dbReference>
<dbReference type="InterPro" id="IPR000257">
    <property type="entry name" value="Uroporphyrinogen_deCOase"/>
</dbReference>
<reference evidence="2 3" key="1">
    <citation type="submission" date="2022-06" db="EMBL/GenBank/DDBJ databases">
        <title>Isolation of gut microbiota from human fecal samples.</title>
        <authorList>
            <person name="Pamer E.G."/>
            <person name="Barat B."/>
            <person name="Waligurski E."/>
            <person name="Medina S."/>
            <person name="Paddock L."/>
            <person name="Mostad J."/>
        </authorList>
    </citation>
    <scope>NUCLEOTIDE SEQUENCE [LARGE SCALE GENOMIC DNA]</scope>
    <source>
        <strain evidence="2 3">DFI.9.73</strain>
    </source>
</reference>
<keyword evidence="3" id="KW-1185">Reference proteome</keyword>
<dbReference type="Gene3D" id="3.20.20.210">
    <property type="match status" value="1"/>
</dbReference>
<dbReference type="EMBL" id="JANFZH010000012">
    <property type="protein sequence ID" value="MCQ4839636.1"/>
    <property type="molecule type" value="Genomic_DNA"/>
</dbReference>
<dbReference type="SUPFAM" id="SSF51726">
    <property type="entry name" value="UROD/MetE-like"/>
    <property type="match status" value="1"/>
</dbReference>
<dbReference type="Proteomes" id="UP001524473">
    <property type="component" value="Unassembled WGS sequence"/>
</dbReference>
<dbReference type="RefSeq" id="WP_066860921.1">
    <property type="nucleotide sequence ID" value="NZ_CABKVV010000010.1"/>
</dbReference>
<feature type="domain" description="Uroporphyrinogen decarboxylase (URO-D)" evidence="1">
    <location>
        <begin position="3"/>
        <end position="327"/>
    </location>
</feature>
<dbReference type="Pfam" id="PF01208">
    <property type="entry name" value="URO-D"/>
    <property type="match status" value="1"/>
</dbReference>
<comment type="caution">
    <text evidence="2">The sequence shown here is derived from an EMBL/GenBank/DDBJ whole genome shotgun (WGS) entry which is preliminary data.</text>
</comment>
<evidence type="ECO:0000259" key="1">
    <source>
        <dbReference type="Pfam" id="PF01208"/>
    </source>
</evidence>
<organism evidence="2 3">
    <name type="scientific">Neglectibacter timonensis</name>
    <dbReference type="NCBI Taxonomy" id="1776382"/>
    <lineage>
        <taxon>Bacteria</taxon>
        <taxon>Bacillati</taxon>
        <taxon>Bacillota</taxon>
        <taxon>Clostridia</taxon>
        <taxon>Eubacteriales</taxon>
        <taxon>Oscillospiraceae</taxon>
        <taxon>Neglectibacter</taxon>
    </lineage>
</organism>
<dbReference type="GeneID" id="90531324"/>
<proteinExistence type="predicted"/>
<dbReference type="CDD" id="cd03465">
    <property type="entry name" value="URO-D_like"/>
    <property type="match status" value="1"/>
</dbReference>
<evidence type="ECO:0000313" key="2">
    <source>
        <dbReference type="EMBL" id="MCQ4839636.1"/>
    </source>
</evidence>
<dbReference type="InterPro" id="IPR052024">
    <property type="entry name" value="Methanogen_methyltrans"/>
</dbReference>
<accession>A0ABT1RY88</accession>